<name>A0ACC1NA53_9PEZI</name>
<organism evidence="1 2">
    <name type="scientific">Xylaria curta</name>
    <dbReference type="NCBI Taxonomy" id="42375"/>
    <lineage>
        <taxon>Eukaryota</taxon>
        <taxon>Fungi</taxon>
        <taxon>Dikarya</taxon>
        <taxon>Ascomycota</taxon>
        <taxon>Pezizomycotina</taxon>
        <taxon>Sordariomycetes</taxon>
        <taxon>Xylariomycetidae</taxon>
        <taxon>Xylariales</taxon>
        <taxon>Xylariaceae</taxon>
        <taxon>Xylaria</taxon>
    </lineage>
</organism>
<comment type="caution">
    <text evidence="1">The sequence shown here is derived from an EMBL/GenBank/DDBJ whole genome shotgun (WGS) entry which is preliminary data.</text>
</comment>
<dbReference type="EMBL" id="JAPDGR010002527">
    <property type="protein sequence ID" value="KAJ2975371.1"/>
    <property type="molecule type" value="Genomic_DNA"/>
</dbReference>
<accession>A0ACC1NA53</accession>
<sequence>MPPIDHLKIDTGTIISGSILGFITTIIVVLQFWARRLTCLPFKLDDYLCLAALLFHHVLLAASGVSAVDGRLGRDMRVTAAEDRNSVVVLFQATSVAKIAYTFSSPLIKLSVLAFYWRVFPTPAVRLSCKVLGFACFA</sequence>
<gene>
    <name evidence="1" type="ORF">NUW58_g8375</name>
</gene>
<keyword evidence="2" id="KW-1185">Reference proteome</keyword>
<evidence type="ECO:0000313" key="2">
    <source>
        <dbReference type="Proteomes" id="UP001143856"/>
    </source>
</evidence>
<proteinExistence type="predicted"/>
<reference evidence="1" key="1">
    <citation type="submission" date="2022-10" db="EMBL/GenBank/DDBJ databases">
        <title>Genome Sequence of Xylaria curta.</title>
        <authorList>
            <person name="Buettner E."/>
        </authorList>
    </citation>
    <scope>NUCLEOTIDE SEQUENCE</scope>
    <source>
        <strain evidence="1">Babe10</strain>
    </source>
</reference>
<protein>
    <submittedName>
        <fullName evidence="1">Uncharacterized protein</fullName>
    </submittedName>
</protein>
<dbReference type="Proteomes" id="UP001143856">
    <property type="component" value="Unassembled WGS sequence"/>
</dbReference>
<evidence type="ECO:0000313" key="1">
    <source>
        <dbReference type="EMBL" id="KAJ2975371.1"/>
    </source>
</evidence>